<dbReference type="InterPro" id="IPR003593">
    <property type="entry name" value="AAA+_ATPase"/>
</dbReference>
<dbReference type="Gene3D" id="3.40.50.300">
    <property type="entry name" value="P-loop containing nucleotide triphosphate hydrolases"/>
    <property type="match status" value="1"/>
</dbReference>
<evidence type="ECO:0000256" key="5">
    <source>
        <dbReference type="ARBA" id="ARBA00022741"/>
    </source>
</evidence>
<sequence>MIRFTDVEKRFGRTVCLDHLDFAVAPGEFVTLIGPSGSGKTTALRLLTTCEQPDRGTIELAGDFLSHEYDGDALVPAGEAHLRERRRLVSVVFRRSGLFPSMSVLRNITLGPVRSLGIPKDLAYQQANRLLELVGLADRAEASRSQLSAEQQQRVAIARALAMEPKVLLLDDVTSALDPEQVTGVLHLLTDIAADTDITFLCATHDMNFARKISDRVLVFDGGRVIDSGPPEKILTDPVSTRTRQVLDAIIDGK</sequence>
<dbReference type="OrthoDB" id="4398079at2"/>
<name>U5E9C6_NOCAS</name>
<protein>
    <submittedName>
        <fullName evidence="9">ABC transporter ATP-binding protein</fullName>
    </submittedName>
</protein>
<dbReference type="GeneID" id="91518958"/>
<dbReference type="Pfam" id="PF00005">
    <property type="entry name" value="ABC_tran"/>
    <property type="match status" value="1"/>
</dbReference>
<dbReference type="PANTHER" id="PTHR43166">
    <property type="entry name" value="AMINO ACID IMPORT ATP-BINDING PROTEIN"/>
    <property type="match status" value="1"/>
</dbReference>
<keyword evidence="7" id="KW-0472">Membrane</keyword>
<evidence type="ECO:0000256" key="7">
    <source>
        <dbReference type="ARBA" id="ARBA00023136"/>
    </source>
</evidence>
<dbReference type="InterPro" id="IPR050086">
    <property type="entry name" value="MetN_ABC_transporter-like"/>
</dbReference>
<dbReference type="GO" id="GO:0016887">
    <property type="term" value="F:ATP hydrolysis activity"/>
    <property type="evidence" value="ECO:0007669"/>
    <property type="project" value="InterPro"/>
</dbReference>
<gene>
    <name evidence="9" type="ORF">NCAST_05_01940</name>
</gene>
<dbReference type="AlphaFoldDB" id="U5E9C6"/>
<reference evidence="9 10" key="1">
    <citation type="journal article" date="2014" name="BMC Genomics">
        <title>Genome based analysis of type-I polyketide synthase and nonribosomal peptide synthetase gene clusters in seven strains of five representative Nocardia species.</title>
        <authorList>
            <person name="Komaki H."/>
            <person name="Ichikawa N."/>
            <person name="Hosoyama A."/>
            <person name="Takahashi-Nakaguchi A."/>
            <person name="Matsuzawa T."/>
            <person name="Suzuki K."/>
            <person name="Fujita N."/>
            <person name="Gonoi T."/>
        </authorList>
    </citation>
    <scope>NUCLEOTIDE SEQUENCE [LARGE SCALE GENOMIC DNA]</scope>
    <source>
        <strain evidence="9 10">NBRC 15531</strain>
    </source>
</reference>
<organism evidence="9 10">
    <name type="scientific">Nocardia asteroides NBRC 15531</name>
    <dbReference type="NCBI Taxonomy" id="1110697"/>
    <lineage>
        <taxon>Bacteria</taxon>
        <taxon>Bacillati</taxon>
        <taxon>Actinomycetota</taxon>
        <taxon>Actinomycetes</taxon>
        <taxon>Mycobacteriales</taxon>
        <taxon>Nocardiaceae</taxon>
        <taxon>Nocardia</taxon>
    </lineage>
</organism>
<evidence type="ECO:0000256" key="2">
    <source>
        <dbReference type="ARBA" id="ARBA00005417"/>
    </source>
</evidence>
<dbReference type="InterPro" id="IPR003439">
    <property type="entry name" value="ABC_transporter-like_ATP-bd"/>
</dbReference>
<dbReference type="GO" id="GO:0005886">
    <property type="term" value="C:plasma membrane"/>
    <property type="evidence" value="ECO:0007669"/>
    <property type="project" value="UniProtKB-SubCell"/>
</dbReference>
<keyword evidence="6 9" id="KW-0067">ATP-binding</keyword>
<comment type="caution">
    <text evidence="9">The sequence shown here is derived from an EMBL/GenBank/DDBJ whole genome shotgun (WGS) entry which is preliminary data.</text>
</comment>
<feature type="domain" description="ABC transporter" evidence="8">
    <location>
        <begin position="2"/>
        <end position="247"/>
    </location>
</feature>
<keyword evidence="4" id="KW-1003">Cell membrane</keyword>
<evidence type="ECO:0000256" key="6">
    <source>
        <dbReference type="ARBA" id="ARBA00022840"/>
    </source>
</evidence>
<evidence type="ECO:0000256" key="1">
    <source>
        <dbReference type="ARBA" id="ARBA00004202"/>
    </source>
</evidence>
<dbReference type="PANTHER" id="PTHR43166:SF9">
    <property type="entry name" value="GLUTAMATE_ASPARTATE IMPORT ATP-BINDING PROTEIN GLTL"/>
    <property type="match status" value="1"/>
</dbReference>
<keyword evidence="10" id="KW-1185">Reference proteome</keyword>
<dbReference type="PROSITE" id="PS50893">
    <property type="entry name" value="ABC_TRANSPORTER_2"/>
    <property type="match status" value="1"/>
</dbReference>
<dbReference type="EMBL" id="BAFO02000005">
    <property type="protein sequence ID" value="GAD81759.1"/>
    <property type="molecule type" value="Genomic_DNA"/>
</dbReference>
<comment type="similarity">
    <text evidence="2">Belongs to the ABC transporter superfamily.</text>
</comment>
<dbReference type="SUPFAM" id="SSF52540">
    <property type="entry name" value="P-loop containing nucleoside triphosphate hydrolases"/>
    <property type="match status" value="1"/>
</dbReference>
<accession>U5E9C6</accession>
<evidence type="ECO:0000259" key="8">
    <source>
        <dbReference type="PROSITE" id="PS50893"/>
    </source>
</evidence>
<dbReference type="STRING" id="1824.SAMN05444423_10798"/>
<keyword evidence="5" id="KW-0547">Nucleotide-binding</keyword>
<comment type="subcellular location">
    <subcellularLocation>
        <location evidence="1">Cell membrane</location>
        <topology evidence="1">Peripheral membrane protein</topology>
    </subcellularLocation>
</comment>
<evidence type="ECO:0000313" key="10">
    <source>
        <dbReference type="Proteomes" id="UP000017048"/>
    </source>
</evidence>
<dbReference type="RefSeq" id="WP_019048380.1">
    <property type="nucleotide sequence ID" value="NZ_BAFO02000005.1"/>
</dbReference>
<dbReference type="Proteomes" id="UP000017048">
    <property type="component" value="Unassembled WGS sequence"/>
</dbReference>
<dbReference type="InterPro" id="IPR027417">
    <property type="entry name" value="P-loop_NTPase"/>
</dbReference>
<proteinExistence type="inferred from homology"/>
<keyword evidence="3" id="KW-0813">Transport</keyword>
<dbReference type="eggNOG" id="COG1126">
    <property type="taxonomic scope" value="Bacteria"/>
</dbReference>
<evidence type="ECO:0000256" key="4">
    <source>
        <dbReference type="ARBA" id="ARBA00022475"/>
    </source>
</evidence>
<evidence type="ECO:0000313" key="9">
    <source>
        <dbReference type="EMBL" id="GAD81759.1"/>
    </source>
</evidence>
<evidence type="ECO:0000256" key="3">
    <source>
        <dbReference type="ARBA" id="ARBA00022448"/>
    </source>
</evidence>
<dbReference type="GO" id="GO:0005524">
    <property type="term" value="F:ATP binding"/>
    <property type="evidence" value="ECO:0007669"/>
    <property type="project" value="UniProtKB-KW"/>
</dbReference>
<dbReference type="SMART" id="SM00382">
    <property type="entry name" value="AAA"/>
    <property type="match status" value="1"/>
</dbReference>